<dbReference type="RefSeq" id="WP_085933808.1">
    <property type="nucleotide sequence ID" value="NZ_FUWJ01000002.1"/>
</dbReference>
<dbReference type="AlphaFoldDB" id="A0A1T4N386"/>
<dbReference type="OrthoDB" id="7376200at2"/>
<proteinExistence type="predicted"/>
<gene>
    <name evidence="1" type="ORF">SAMN02745126_02086</name>
</gene>
<dbReference type="Proteomes" id="UP000190092">
    <property type="component" value="Unassembled WGS sequence"/>
</dbReference>
<protein>
    <recommendedName>
        <fullName evidence="3">SpoIIAA-like</fullName>
    </recommendedName>
</protein>
<dbReference type="EMBL" id="FUWJ01000002">
    <property type="protein sequence ID" value="SJZ73682.1"/>
    <property type="molecule type" value="Genomic_DNA"/>
</dbReference>
<name>A0A1T4N386_9HYPH</name>
<accession>A0A1T4N386</accession>
<evidence type="ECO:0000313" key="1">
    <source>
        <dbReference type="EMBL" id="SJZ73682.1"/>
    </source>
</evidence>
<reference evidence="2" key="1">
    <citation type="submission" date="2017-02" db="EMBL/GenBank/DDBJ databases">
        <authorList>
            <person name="Varghese N."/>
            <person name="Submissions S."/>
        </authorList>
    </citation>
    <scope>NUCLEOTIDE SEQUENCE [LARGE SCALE GENOMIC DNA]</scope>
    <source>
        <strain evidence="2">ATCC 27094</strain>
    </source>
</reference>
<keyword evidence="2" id="KW-1185">Reference proteome</keyword>
<evidence type="ECO:0000313" key="2">
    <source>
        <dbReference type="Proteomes" id="UP000190092"/>
    </source>
</evidence>
<organism evidence="1 2">
    <name type="scientific">Enhydrobacter aerosaccus</name>
    <dbReference type="NCBI Taxonomy" id="225324"/>
    <lineage>
        <taxon>Bacteria</taxon>
        <taxon>Pseudomonadati</taxon>
        <taxon>Pseudomonadota</taxon>
        <taxon>Alphaproteobacteria</taxon>
        <taxon>Hyphomicrobiales</taxon>
        <taxon>Enhydrobacter</taxon>
    </lineage>
</organism>
<sequence>MPLTWEVLHPDRLVIATLEGQVAYRDLEGFIAALSAEGAIPYGKLFDTRRGSSALTESELMSYTGMAAGYASTAPLGPVALVVAPKAAPDDATLRRLAIIPRAFAIFYDIDDARRWLERQVASAPPAP</sequence>
<evidence type="ECO:0008006" key="3">
    <source>
        <dbReference type="Google" id="ProtNLM"/>
    </source>
</evidence>